<dbReference type="EMBL" id="JAULSU010000002">
    <property type="protein sequence ID" value="KAK0627124.1"/>
    <property type="molecule type" value="Genomic_DNA"/>
</dbReference>
<evidence type="ECO:0000256" key="1">
    <source>
        <dbReference type="SAM" id="MobiDB-lite"/>
    </source>
</evidence>
<proteinExistence type="predicted"/>
<sequence length="238" mass="25803">MVSEAPPKLVETADVVASVNDQSSGNKTEVSVKATVERATSMASRSRRIRFMRGGSWHSTRDHKRSDSSATDTVVTKPPKVSIEEISRAALLVRPQLWATQFPGGEATRVNTPPLKEDVADGRPRGLFFDVSGPSTSDQPQPGSESASSFGPNATPTPRPRQDDKDPFDQRAAARRREWWDIPSKSTAAAAASKRNQLRKAVLFEFNLPEHLPTSPMCPANPKNPSGGKGVCVVSFLL</sequence>
<feature type="compositionally biased region" description="Basic and acidic residues" evidence="1">
    <location>
        <begin position="115"/>
        <end position="124"/>
    </location>
</feature>
<comment type="caution">
    <text evidence="2">The sequence shown here is derived from an EMBL/GenBank/DDBJ whole genome shotgun (WGS) entry which is preliminary data.</text>
</comment>
<name>A0AA40C757_9PEZI</name>
<feature type="region of interest" description="Disordered" evidence="1">
    <location>
        <begin position="56"/>
        <end position="76"/>
    </location>
</feature>
<evidence type="ECO:0000313" key="2">
    <source>
        <dbReference type="EMBL" id="KAK0627124.1"/>
    </source>
</evidence>
<keyword evidence="3" id="KW-1185">Reference proteome</keyword>
<gene>
    <name evidence="2" type="ORF">B0T14DRAFT_511829</name>
</gene>
<feature type="compositionally biased region" description="Polar residues" evidence="1">
    <location>
        <begin position="133"/>
        <end position="156"/>
    </location>
</feature>
<evidence type="ECO:0000313" key="3">
    <source>
        <dbReference type="Proteomes" id="UP001175000"/>
    </source>
</evidence>
<dbReference type="Proteomes" id="UP001175000">
    <property type="component" value="Unassembled WGS sequence"/>
</dbReference>
<feature type="region of interest" description="Disordered" evidence="1">
    <location>
        <begin position="104"/>
        <end position="180"/>
    </location>
</feature>
<organism evidence="2 3">
    <name type="scientific">Immersiella caudata</name>
    <dbReference type="NCBI Taxonomy" id="314043"/>
    <lineage>
        <taxon>Eukaryota</taxon>
        <taxon>Fungi</taxon>
        <taxon>Dikarya</taxon>
        <taxon>Ascomycota</taxon>
        <taxon>Pezizomycotina</taxon>
        <taxon>Sordariomycetes</taxon>
        <taxon>Sordariomycetidae</taxon>
        <taxon>Sordariales</taxon>
        <taxon>Lasiosphaeriaceae</taxon>
        <taxon>Immersiella</taxon>
    </lineage>
</organism>
<protein>
    <submittedName>
        <fullName evidence="2">Uncharacterized protein</fullName>
    </submittedName>
</protein>
<feature type="compositionally biased region" description="Basic and acidic residues" evidence="1">
    <location>
        <begin position="160"/>
        <end position="169"/>
    </location>
</feature>
<dbReference type="AlphaFoldDB" id="A0AA40C757"/>
<feature type="region of interest" description="Disordered" evidence="1">
    <location>
        <begin position="20"/>
        <end position="43"/>
    </location>
</feature>
<reference evidence="2" key="1">
    <citation type="submission" date="2023-06" db="EMBL/GenBank/DDBJ databases">
        <title>Genome-scale phylogeny and comparative genomics of the fungal order Sordariales.</title>
        <authorList>
            <consortium name="Lawrence Berkeley National Laboratory"/>
            <person name="Hensen N."/>
            <person name="Bonometti L."/>
            <person name="Westerberg I."/>
            <person name="Brannstrom I.O."/>
            <person name="Guillou S."/>
            <person name="Cros-Aarteil S."/>
            <person name="Calhoun S."/>
            <person name="Haridas S."/>
            <person name="Kuo A."/>
            <person name="Mondo S."/>
            <person name="Pangilinan J."/>
            <person name="Riley R."/>
            <person name="Labutti K."/>
            <person name="Andreopoulos B."/>
            <person name="Lipzen A."/>
            <person name="Chen C."/>
            <person name="Yanf M."/>
            <person name="Daum C."/>
            <person name="Ng V."/>
            <person name="Clum A."/>
            <person name="Steindorff A."/>
            <person name="Ohm R."/>
            <person name="Martin F."/>
            <person name="Silar P."/>
            <person name="Natvig D."/>
            <person name="Lalanne C."/>
            <person name="Gautier V."/>
            <person name="Ament-Velasquez S.L."/>
            <person name="Kruys A."/>
            <person name="Hutchinson M.I."/>
            <person name="Powell A.J."/>
            <person name="Barry K."/>
            <person name="Miller A.N."/>
            <person name="Grigoriev I.V."/>
            <person name="Debuchy R."/>
            <person name="Gladieux P."/>
            <person name="Thoren M.H."/>
            <person name="Johannesson H."/>
        </authorList>
    </citation>
    <scope>NUCLEOTIDE SEQUENCE</scope>
    <source>
        <strain evidence="2">CBS 606.72</strain>
    </source>
</reference>
<accession>A0AA40C757</accession>
<feature type="compositionally biased region" description="Polar residues" evidence="1">
    <location>
        <begin position="20"/>
        <end position="29"/>
    </location>
</feature>